<dbReference type="RefSeq" id="XP_067758377.1">
    <property type="nucleotide sequence ID" value="XM_067902030.1"/>
</dbReference>
<dbReference type="AlphaFoldDB" id="A0A836INX8"/>
<dbReference type="InterPro" id="IPR020103">
    <property type="entry name" value="PsdUridine_synth_cat_dom_sf"/>
</dbReference>
<dbReference type="GeneID" id="94292107"/>
<feature type="domain" description="Pseudouridine synthase RsuA/RluA-like" evidence="2">
    <location>
        <begin position="856"/>
        <end position="901"/>
    </location>
</feature>
<evidence type="ECO:0000313" key="3">
    <source>
        <dbReference type="EMBL" id="KAG5509070.1"/>
    </source>
</evidence>
<accession>A0A836INX8</accession>
<dbReference type="GO" id="GO:0003723">
    <property type="term" value="F:RNA binding"/>
    <property type="evidence" value="ECO:0007669"/>
    <property type="project" value="InterPro"/>
</dbReference>
<protein>
    <recommendedName>
        <fullName evidence="2">Pseudouridine synthase RsuA/RluA-like domain-containing protein</fullName>
    </recommendedName>
</protein>
<sequence>MTAAAASTAAEPGDRYLTYQPCCLQCCHRSRDGLVERLTESPAQDIAKEGDAQRTPSSAAPAGSSVAWVAVRPYSFLFRAPVKGRWLGRGLLELFLREFAFVPFDSVAAAAKEPPPLTPEAQPVNTTCGAIRSAVVPLLLQRRAASPLLPSLTESVFTATSVSGGATLDRRFTLPAYIEELCEGVLWLHGREAECRAAGRRYQRALIDVVARAQRGDLSTGSTDIAGGEPAISGAVEVQLQTLDACADVTPAATTMPCNLRNREREASAAQSEWAAWCRTVQWLANLPSEAEVDTLLPDVLLAASRSSSRADVVAQQGAAPPPVQADTVRATPLPLLTLQQRDVVHHLVWRREGRAFAHQPLEIIRCDVAAARSSALPDEHVNKALSPTNRLAMIVVNKPPGLPVHPSGCYRKNAVTSILEDMFGGGCSDDDARRFYRVEEHHGDADTGGPLLHQPYASVVHREGGFELIRVWLRRPARSTNPGDECAGGALPLVTPRDEHGVSAEDWAVLKALFTGKRETMTQRAQRGNPHEGKGMRHRDAVSLAEESGLSAKRPREAEGSEDKKLSLTNSGHEATTRRARAPNDDTAVRVLPSYSMKAFVVHRLDAATSGVLLFGLNSETARRTAAAISNKAALDNDGCAGDTVIESDARSCAALRLPSPPPPTSSSSSRKVYCARVHGKVDLASLARSQHHCVLRTRSSPTQATSNEHGVPDSAVASTVTSGPAPPPTPPNAATELLVCRPIGCLDHHNSLYWSPDAEITDLWQKHQADAKRYELQTHDEPRNPSLSASRGKSARTAEAVAAKRERMRQLTRGSIPLSLCAVEASSHRVKDGAAVPAAQETLKFFSSSTRHVQQYLDTLRSAKTVVEVMRYDATTDQTVIKCTLGTGRTHQLRVHLASLGHPIVRDRKYIALEAHMRTLAKSQRCSMVEGSETATTIPVPQKSLASEASVMSFYESIAATVNADAGSSAAAAVEEGRWQSGGFAESRNSRGCICPEAIDLHAWQYTIVYEDNETVSFEVPLPSWAQ</sequence>
<reference evidence="3 4" key="1">
    <citation type="submission" date="2021-02" db="EMBL/GenBank/DDBJ databases">
        <title>Porcisia hertigi Genome sequencing and assembly.</title>
        <authorList>
            <person name="Almutairi H."/>
            <person name="Gatherer D."/>
        </authorList>
    </citation>
    <scope>NUCLEOTIDE SEQUENCE [LARGE SCALE GENOMIC DNA]</scope>
    <source>
        <strain evidence="3 4">C119</strain>
    </source>
</reference>
<dbReference type="PANTHER" id="PTHR21600:SF77">
    <property type="entry name" value="PSEUDOURIDYLATE SYNTHASE PROTEIN, PUTATIVE-RELATED"/>
    <property type="match status" value="1"/>
</dbReference>
<feature type="compositionally biased region" description="Polar residues" evidence="1">
    <location>
        <begin position="699"/>
        <end position="710"/>
    </location>
</feature>
<dbReference type="Proteomes" id="UP000674318">
    <property type="component" value="Unassembled WGS sequence"/>
</dbReference>
<dbReference type="GO" id="GO:0009982">
    <property type="term" value="F:pseudouridine synthase activity"/>
    <property type="evidence" value="ECO:0007669"/>
    <property type="project" value="InterPro"/>
</dbReference>
<feature type="region of interest" description="Disordered" evidence="1">
    <location>
        <begin position="41"/>
        <end position="60"/>
    </location>
</feature>
<dbReference type="OrthoDB" id="424794at2759"/>
<keyword evidence="4" id="KW-1185">Reference proteome</keyword>
<proteinExistence type="predicted"/>
<dbReference type="PROSITE" id="PS01129">
    <property type="entry name" value="PSI_RLU"/>
    <property type="match status" value="1"/>
</dbReference>
<dbReference type="InterPro" id="IPR006224">
    <property type="entry name" value="PsdUridine_synth_RluA-like_CS"/>
</dbReference>
<comment type="caution">
    <text evidence="3">The sequence shown here is derived from an EMBL/GenBank/DDBJ whole genome shotgun (WGS) entry which is preliminary data.</text>
</comment>
<dbReference type="GO" id="GO:0000455">
    <property type="term" value="P:enzyme-directed rRNA pseudouridine synthesis"/>
    <property type="evidence" value="ECO:0007669"/>
    <property type="project" value="TreeGrafter"/>
</dbReference>
<dbReference type="SUPFAM" id="SSF55120">
    <property type="entry name" value="Pseudouridine synthase"/>
    <property type="match status" value="1"/>
</dbReference>
<dbReference type="KEGG" id="phet:94292107"/>
<evidence type="ECO:0000256" key="1">
    <source>
        <dbReference type="SAM" id="MobiDB-lite"/>
    </source>
</evidence>
<organism evidence="3 4">
    <name type="scientific">Porcisia hertigi</name>
    <dbReference type="NCBI Taxonomy" id="2761500"/>
    <lineage>
        <taxon>Eukaryota</taxon>
        <taxon>Discoba</taxon>
        <taxon>Euglenozoa</taxon>
        <taxon>Kinetoplastea</taxon>
        <taxon>Metakinetoplastina</taxon>
        <taxon>Trypanosomatida</taxon>
        <taxon>Trypanosomatidae</taxon>
        <taxon>Leishmaniinae</taxon>
        <taxon>Porcisia</taxon>
    </lineage>
</organism>
<feature type="region of interest" description="Disordered" evidence="1">
    <location>
        <begin position="520"/>
        <end position="582"/>
    </location>
</feature>
<dbReference type="Gene3D" id="3.30.2350.10">
    <property type="entry name" value="Pseudouridine synthase"/>
    <property type="match status" value="2"/>
</dbReference>
<name>A0A836INX8_9TRYP</name>
<dbReference type="InterPro" id="IPR006145">
    <property type="entry name" value="PsdUridine_synth_RsuA/RluA"/>
</dbReference>
<feature type="region of interest" description="Disordered" evidence="1">
    <location>
        <begin position="698"/>
        <end position="734"/>
    </location>
</feature>
<dbReference type="PANTHER" id="PTHR21600">
    <property type="entry name" value="MITOCHONDRIAL RNA PSEUDOURIDINE SYNTHASE"/>
    <property type="match status" value="1"/>
</dbReference>
<dbReference type="Pfam" id="PF00849">
    <property type="entry name" value="PseudoU_synth_2"/>
    <property type="match status" value="1"/>
</dbReference>
<feature type="region of interest" description="Disordered" evidence="1">
    <location>
        <begin position="777"/>
        <end position="798"/>
    </location>
</feature>
<evidence type="ECO:0000313" key="4">
    <source>
        <dbReference type="Proteomes" id="UP000674318"/>
    </source>
</evidence>
<dbReference type="EMBL" id="JAFJZO010000015">
    <property type="protein sequence ID" value="KAG5509070.1"/>
    <property type="molecule type" value="Genomic_DNA"/>
</dbReference>
<feature type="compositionally biased region" description="Basic and acidic residues" evidence="1">
    <location>
        <begin position="530"/>
        <end position="542"/>
    </location>
</feature>
<dbReference type="InterPro" id="IPR050188">
    <property type="entry name" value="RluA_PseudoU_synthase"/>
</dbReference>
<feature type="compositionally biased region" description="Basic and acidic residues" evidence="1">
    <location>
        <begin position="555"/>
        <end position="567"/>
    </location>
</feature>
<evidence type="ECO:0000259" key="2">
    <source>
        <dbReference type="Pfam" id="PF00849"/>
    </source>
</evidence>
<gene>
    <name evidence="3" type="ORF">JKF63_06078</name>
</gene>